<name>A0A2S7DT75_9XANT</name>
<dbReference type="PROSITE" id="PS00041">
    <property type="entry name" value="HTH_ARAC_FAMILY_1"/>
    <property type="match status" value="1"/>
</dbReference>
<dbReference type="GO" id="GO:0005524">
    <property type="term" value="F:ATP binding"/>
    <property type="evidence" value="ECO:0007669"/>
    <property type="project" value="UniProtKB-KW"/>
</dbReference>
<dbReference type="SUPFAM" id="SSF52540">
    <property type="entry name" value="P-loop containing nucleoside triphosphate hydrolases"/>
    <property type="match status" value="1"/>
</dbReference>
<dbReference type="Pfam" id="PF25601">
    <property type="entry name" value="AAA_lid_14"/>
    <property type="match status" value="1"/>
</dbReference>
<evidence type="ECO:0000313" key="10">
    <source>
        <dbReference type="EMBL" id="WDM70493.1"/>
    </source>
</evidence>
<dbReference type="Gene3D" id="1.10.8.60">
    <property type="match status" value="1"/>
</dbReference>
<keyword evidence="3" id="KW-0805">Transcription regulation</keyword>
<dbReference type="InterPro" id="IPR058031">
    <property type="entry name" value="AAA_lid_NorR"/>
</dbReference>
<dbReference type="OrthoDB" id="7349394at2"/>
<keyword evidence="1" id="KW-0547">Nucleotide-binding</keyword>
<dbReference type="PRINTS" id="PR00032">
    <property type="entry name" value="HTHARAC"/>
</dbReference>
<dbReference type="InterPro" id="IPR002078">
    <property type="entry name" value="Sigma_54_int"/>
</dbReference>
<keyword evidence="4" id="KW-0238">DNA-binding</keyword>
<evidence type="ECO:0000256" key="3">
    <source>
        <dbReference type="ARBA" id="ARBA00023015"/>
    </source>
</evidence>
<feature type="domain" description="Sigma-54 factor interaction" evidence="8">
    <location>
        <begin position="126"/>
        <end position="330"/>
    </location>
</feature>
<dbReference type="EMBL" id="CP082214">
    <property type="protein sequence ID" value="WDM70493.1"/>
    <property type="molecule type" value="Genomic_DNA"/>
</dbReference>
<protein>
    <submittedName>
        <fullName evidence="10">Helix-turn-helix domain-containing protein</fullName>
    </submittedName>
    <submittedName>
        <fullName evidence="9">Transcriptional regulator</fullName>
    </submittedName>
</protein>
<keyword evidence="2" id="KW-0067">ATP-binding</keyword>
<gene>
    <name evidence="10" type="ORF">K6978_13830</name>
    <name evidence="9" type="ORF">XcuCFBP2542_07970</name>
</gene>
<dbReference type="AlphaFoldDB" id="A0A2S7DT75"/>
<dbReference type="SMART" id="SM00342">
    <property type="entry name" value="HTH_ARAC"/>
    <property type="match status" value="1"/>
</dbReference>
<dbReference type="InterPro" id="IPR018060">
    <property type="entry name" value="HTH_AraC"/>
</dbReference>
<dbReference type="PROSITE" id="PS50045">
    <property type="entry name" value="SIGMA54_INTERACT_4"/>
    <property type="match status" value="1"/>
</dbReference>
<dbReference type="PROSITE" id="PS01124">
    <property type="entry name" value="HTH_ARAC_FAMILY_2"/>
    <property type="match status" value="1"/>
</dbReference>
<dbReference type="Pfam" id="PF14532">
    <property type="entry name" value="Sigma54_activ_2"/>
    <property type="match status" value="1"/>
</dbReference>
<evidence type="ECO:0000259" key="7">
    <source>
        <dbReference type="PROSITE" id="PS01124"/>
    </source>
</evidence>
<organism evidence="9 11">
    <name type="scientific">Xanthomonas cucurbitae</name>
    <dbReference type="NCBI Taxonomy" id="56453"/>
    <lineage>
        <taxon>Bacteria</taxon>
        <taxon>Pseudomonadati</taxon>
        <taxon>Pseudomonadota</taxon>
        <taxon>Gammaproteobacteria</taxon>
        <taxon>Lysobacterales</taxon>
        <taxon>Lysobacteraceae</taxon>
        <taxon>Xanthomonas</taxon>
    </lineage>
</organism>
<dbReference type="Gene3D" id="1.10.10.60">
    <property type="entry name" value="Homeodomain-like"/>
    <property type="match status" value="2"/>
</dbReference>
<evidence type="ECO:0000313" key="12">
    <source>
        <dbReference type="Proteomes" id="UP001214201"/>
    </source>
</evidence>
<dbReference type="PANTHER" id="PTHR32071">
    <property type="entry name" value="TRANSCRIPTIONAL REGULATORY PROTEIN"/>
    <property type="match status" value="1"/>
</dbReference>
<feature type="compositionally biased region" description="Polar residues" evidence="6">
    <location>
        <begin position="363"/>
        <end position="376"/>
    </location>
</feature>
<dbReference type="EMBL" id="MDED01000011">
    <property type="protein sequence ID" value="PPU76996.1"/>
    <property type="molecule type" value="Genomic_DNA"/>
</dbReference>
<keyword evidence="5" id="KW-0804">Transcription</keyword>
<dbReference type="InterPro" id="IPR009057">
    <property type="entry name" value="Homeodomain-like_sf"/>
</dbReference>
<dbReference type="InterPro" id="IPR027417">
    <property type="entry name" value="P-loop_NTPase"/>
</dbReference>
<dbReference type="Pfam" id="PF12833">
    <property type="entry name" value="HTH_18"/>
    <property type="match status" value="1"/>
</dbReference>
<dbReference type="InterPro" id="IPR018062">
    <property type="entry name" value="HTH_AraC-typ_CS"/>
</dbReference>
<evidence type="ECO:0000256" key="1">
    <source>
        <dbReference type="ARBA" id="ARBA00022741"/>
    </source>
</evidence>
<dbReference type="InterPro" id="IPR020449">
    <property type="entry name" value="Tscrpt_reg_AraC-type_HTH"/>
</dbReference>
<dbReference type="Gene3D" id="3.40.50.300">
    <property type="entry name" value="P-loop containing nucleotide triphosphate hydrolases"/>
    <property type="match status" value="1"/>
</dbReference>
<keyword evidence="12" id="KW-1185">Reference proteome</keyword>
<dbReference type="RefSeq" id="WP_104603075.1">
    <property type="nucleotide sequence ID" value="NZ_CP033326.1"/>
</dbReference>
<dbReference type="SUPFAM" id="SSF46689">
    <property type="entry name" value="Homeodomain-like"/>
    <property type="match status" value="2"/>
</dbReference>
<dbReference type="Proteomes" id="UP000239561">
    <property type="component" value="Unassembled WGS sequence"/>
</dbReference>
<evidence type="ECO:0000256" key="6">
    <source>
        <dbReference type="SAM" id="MobiDB-lite"/>
    </source>
</evidence>
<dbReference type="GO" id="GO:0003700">
    <property type="term" value="F:DNA-binding transcription factor activity"/>
    <property type="evidence" value="ECO:0007669"/>
    <property type="project" value="InterPro"/>
</dbReference>
<feature type="domain" description="HTH araC/xylS-type" evidence="7">
    <location>
        <begin position="400"/>
        <end position="499"/>
    </location>
</feature>
<evidence type="ECO:0000313" key="9">
    <source>
        <dbReference type="EMBL" id="PPU76996.1"/>
    </source>
</evidence>
<evidence type="ECO:0000256" key="5">
    <source>
        <dbReference type="ARBA" id="ARBA00023163"/>
    </source>
</evidence>
<reference evidence="10 12" key="2">
    <citation type="submission" date="2021-08" db="EMBL/GenBank/DDBJ databases">
        <title>Genome sequences of Xanthomonas cucurbitae isolates from 5 Midwestern US states.</title>
        <authorList>
            <person name="Hind S.R."/>
        </authorList>
    </citation>
    <scope>NUCLEOTIDE SEQUENCE [LARGE SCALE GENOMIC DNA]</scope>
    <source>
        <strain evidence="10 12">OH_261</strain>
    </source>
</reference>
<evidence type="ECO:0000259" key="8">
    <source>
        <dbReference type="PROSITE" id="PS50045"/>
    </source>
</evidence>
<evidence type="ECO:0000313" key="11">
    <source>
        <dbReference type="Proteomes" id="UP000239561"/>
    </source>
</evidence>
<reference evidence="9 11" key="1">
    <citation type="submission" date="2016-08" db="EMBL/GenBank/DDBJ databases">
        <authorList>
            <person name="Seilhamer J.J."/>
        </authorList>
    </citation>
    <scope>NUCLEOTIDE SEQUENCE [LARGE SCALE GENOMIC DNA]</scope>
    <source>
        <strain evidence="9 11">CFBP2542</strain>
    </source>
</reference>
<dbReference type="Proteomes" id="UP001214201">
    <property type="component" value="Chromosome"/>
</dbReference>
<feature type="region of interest" description="Disordered" evidence="6">
    <location>
        <begin position="356"/>
        <end position="380"/>
    </location>
</feature>
<evidence type="ECO:0000256" key="4">
    <source>
        <dbReference type="ARBA" id="ARBA00023125"/>
    </source>
</evidence>
<accession>A0A2S7DT75</accession>
<sequence length="506" mass="55464">MEQQVIDALRRVYRPGDRLATTLGRIAAQLSQSDVLEGAVCAFIGVEDGGVPPADRTATPLGVTRCFPVQYARQVLGALQVTPAADGMSVAAMMRCRQIAKCCAYLIKRDAACALAQDRLDRSLLIAGLCEETWMIDEFIEQAADSDLPIIVHGEFGTEKEEVAILLHAAAPRWEGPFVTVDCTAPGDAPAAWFERAAGGTLFLQGVDELDEALQRQLPGHLRGCQGPRSASGGRAMPRVIASTTADLSRRVRAGRFSRALLSQLDVLSIELAPLRKRRADIGLHVERVLDRHGLDHAQQVTDVLMDALLHYPWPENLQELERVVLRLAVMAAGRPIASADIHRHAPRLLEGHAQAVGPETGQPDTDATTPATSQAPADWIDGLPHRPGQRLSTLHDALRRALVYLGEHYAQPLTLSDLARQAHVSQSHLGFLFREELGSTFKPLLQQLRIEKAKELLHQQRKLRITEVALKVGFGDLSHFEKSFRRLVGVSPREFRNADRAGGID</sequence>
<evidence type="ECO:0000256" key="2">
    <source>
        <dbReference type="ARBA" id="ARBA00022840"/>
    </source>
</evidence>
<proteinExistence type="predicted"/>
<dbReference type="GO" id="GO:0043565">
    <property type="term" value="F:sequence-specific DNA binding"/>
    <property type="evidence" value="ECO:0007669"/>
    <property type="project" value="InterPro"/>
</dbReference>